<keyword evidence="4" id="KW-1185">Reference proteome</keyword>
<dbReference type="STRING" id="1047168.A0A0F4G9A6"/>
<feature type="region of interest" description="Disordered" evidence="1">
    <location>
        <begin position="725"/>
        <end position="768"/>
    </location>
</feature>
<protein>
    <recommendedName>
        <fullName evidence="2">DUF7223 domain-containing protein</fullName>
    </recommendedName>
</protein>
<dbReference type="EMBL" id="LAFY01004198">
    <property type="protein sequence ID" value="KJX93914.1"/>
    <property type="molecule type" value="Genomic_DNA"/>
</dbReference>
<organism evidence="3 4">
    <name type="scientific">Zymoseptoria brevis</name>
    <dbReference type="NCBI Taxonomy" id="1047168"/>
    <lineage>
        <taxon>Eukaryota</taxon>
        <taxon>Fungi</taxon>
        <taxon>Dikarya</taxon>
        <taxon>Ascomycota</taxon>
        <taxon>Pezizomycotina</taxon>
        <taxon>Dothideomycetes</taxon>
        <taxon>Dothideomycetidae</taxon>
        <taxon>Mycosphaerellales</taxon>
        <taxon>Mycosphaerellaceae</taxon>
        <taxon>Zymoseptoria</taxon>
    </lineage>
</organism>
<proteinExistence type="predicted"/>
<gene>
    <name evidence="3" type="ORF">TI39_contig4239g00006</name>
</gene>
<reference evidence="3 4" key="1">
    <citation type="submission" date="2015-03" db="EMBL/GenBank/DDBJ databases">
        <title>RNA-seq based gene annotation and comparative genomics of four Zymoseptoria species reveal species-specific pathogenicity related genes and transposable element activity.</title>
        <authorList>
            <person name="Grandaubert J."/>
            <person name="Bhattacharyya A."/>
            <person name="Stukenbrock E.H."/>
        </authorList>
    </citation>
    <scope>NUCLEOTIDE SEQUENCE [LARGE SCALE GENOMIC DNA]</scope>
    <source>
        <strain evidence="3 4">Zb18110</strain>
    </source>
</reference>
<evidence type="ECO:0000313" key="4">
    <source>
        <dbReference type="Proteomes" id="UP000033647"/>
    </source>
</evidence>
<feature type="domain" description="DUF7223" evidence="2">
    <location>
        <begin position="226"/>
        <end position="406"/>
    </location>
</feature>
<sequence>MSGRTSSTTTASTTSTTLTAERLDPLIAPTGTGVCAAVPTVIPAGIPSWFTRISCETDFDRRLDNFFTYLADVANLDSYLKLWAPGTGITSVDVPRPGQDLRLARRGTLAPRSLGGFFKGLIKVVTAIVKIVVAVAKAIVAAIRFIAESILPTWNPSGSFNIAVDMGPPSFLLTDTPWGKGFKMYEYKSGESAFGPGAGILAEMVGADKILTFEIDGVEQLPMPGVEVWCVDCGFGGDIKVTGSAVFTIVGPTRLILRMVGDLDATLQLGINGFAEFSYKPFEKRLLTAGLPGFSIPGVISIGPYLTLDVDAEILIELEGQMLAGLQMEWPAIGFQVDFMAPINSKAFGYAPRVKPVFNVSATATVTASLGIPIGVNVGVSLLGGIFDKSVALVDRPALQAVAKYSEKHDSDGSQTGTDECPGGIYFYSNLVNTLELEIFDEWKYDLGSWEGEKFLEGCVSDQGVATVRQQQSPVPAGFVRTGCAIPDDAFINGGFDGNYHNEWQVDLSPKNLGANENAATAQVDGKPNQQISVNRQGVNAGDCFVELCEDIPFVPGTCRPDGICDGGCDAACDQPGGPWKVQIQQPMTMCTYTEYEAEFSAILVRGDDTTYCKAERWFINGVYEAGIQKKYTIPGDVNTIYPSGSQNKNPVPVGGPITMSIPAKDNTPSYRVLVGIDITCYGEDFDLRLDNFKLVPNQFAQKKRSIEQPMLVVDDSKVTILPQGSSIGKRQVPEVPEAQPSSTPVIGEGTSAPEIAPANNAPNLTPTLAAPQLAGASTAPDLSPNNEAPSFDEVPLDNKVTGTIGAAVPTATAVRLGRPTYQFPTFDEIMEKATQGVIGAAPAGGSGAPYTGWHMLPELSGKSRLAAAEDGNFYLVSNSGGASPSTNFYSEDSIAFKDEAERMFYYFPATMKAYGVSRMRAASPLNTPLTAQIITIIPVTLPDTGGRVAYVAADTSGNNFLLAWCTAPKWQGSKVFLVSDYDKGLNTLMSGEVQWIVTGNNVTECDPLVLTSNAGGLPVTN</sequence>
<feature type="compositionally biased region" description="Low complexity" evidence="1">
    <location>
        <begin position="753"/>
        <end position="764"/>
    </location>
</feature>
<evidence type="ECO:0000259" key="2">
    <source>
        <dbReference type="Pfam" id="PF23865"/>
    </source>
</evidence>
<name>A0A0F4G9A6_9PEZI</name>
<dbReference type="OrthoDB" id="160645at2759"/>
<dbReference type="InterPro" id="IPR055647">
    <property type="entry name" value="DUF7223"/>
</dbReference>
<comment type="caution">
    <text evidence="3">The sequence shown here is derived from an EMBL/GenBank/DDBJ whole genome shotgun (WGS) entry which is preliminary data.</text>
</comment>
<evidence type="ECO:0000313" key="3">
    <source>
        <dbReference type="EMBL" id="KJX93914.1"/>
    </source>
</evidence>
<accession>A0A0F4G9A6</accession>
<dbReference type="AlphaFoldDB" id="A0A0F4G9A6"/>
<dbReference type="Pfam" id="PF23865">
    <property type="entry name" value="DUF7223"/>
    <property type="match status" value="1"/>
</dbReference>
<dbReference type="Proteomes" id="UP000033647">
    <property type="component" value="Unassembled WGS sequence"/>
</dbReference>
<evidence type="ECO:0000256" key="1">
    <source>
        <dbReference type="SAM" id="MobiDB-lite"/>
    </source>
</evidence>